<protein>
    <submittedName>
        <fullName evidence="2">Uncharacterized protein</fullName>
    </submittedName>
</protein>
<dbReference type="Proteomes" id="UP000602057">
    <property type="component" value="Unassembled WGS sequence"/>
</dbReference>
<comment type="caution">
    <text evidence="2">The sequence shown here is derived from an EMBL/GenBank/DDBJ whole genome shotgun (WGS) entry which is preliminary data.</text>
</comment>
<feature type="transmembrane region" description="Helical" evidence="1">
    <location>
        <begin position="24"/>
        <end position="42"/>
    </location>
</feature>
<feature type="transmembrane region" description="Helical" evidence="1">
    <location>
        <begin position="54"/>
        <end position="80"/>
    </location>
</feature>
<dbReference type="RefSeq" id="WP_188216592.1">
    <property type="nucleotide sequence ID" value="NZ_BAABGH010000007.1"/>
</dbReference>
<reference evidence="2" key="2">
    <citation type="submission" date="2020-09" db="EMBL/GenBank/DDBJ databases">
        <authorList>
            <person name="Wu Z."/>
        </authorList>
    </citation>
    <scope>NUCLEOTIDE SEQUENCE</scope>
    <source>
        <strain evidence="2">SC17</strain>
    </source>
</reference>
<keyword evidence="3" id="KW-1185">Reference proteome</keyword>
<evidence type="ECO:0000313" key="3">
    <source>
        <dbReference type="Proteomes" id="UP000602057"/>
    </source>
</evidence>
<accession>A0A8J6Q8L6</accession>
<keyword evidence="1" id="KW-1133">Transmembrane helix</keyword>
<gene>
    <name evidence="2" type="ORF">ICJ84_11695</name>
</gene>
<sequence>MQINISKSKKAGRLIKRQWFIQKLFEYLLPLMLIGIFLFIALKEFNSNLNNDKPIGLSLVFLIFTLAIGGFMIYSIFNVYKLKRIKGISRVKNSNLIERIAKKNKWNISTNNQQITIINFSWKDSGTDWGKQMTIIYDRTDLLVNCISFGLNSSPSPFHWFANKRKVNELTTEFENGKKTFYNNI</sequence>
<dbReference type="AlphaFoldDB" id="A0A8J6Q8L6"/>
<dbReference type="EMBL" id="JACVXC010000004">
    <property type="protein sequence ID" value="MBD0836104.1"/>
    <property type="molecule type" value="Genomic_DNA"/>
</dbReference>
<name>A0A8J6Q8L6_9FLAO</name>
<evidence type="ECO:0000313" key="2">
    <source>
        <dbReference type="EMBL" id="MBD0836104.1"/>
    </source>
</evidence>
<keyword evidence="1" id="KW-0472">Membrane</keyword>
<reference evidence="2" key="1">
    <citation type="journal article" date="2013" name="Int. J. Syst. Evol. Microbiol.">
        <title>Aestuariibaculum suncheonense gen. nov., sp. nov., a marine bacterium of the family Flavobacteriaceae isolated from a tidal flat and emended descriptions of the genera Gaetbulibacter and Tamlana.</title>
        <authorList>
            <person name="Jeong S.H."/>
            <person name="Park M.S."/>
            <person name="Jin H.M."/>
            <person name="Lee K."/>
            <person name="Park W."/>
            <person name="Jeon C.O."/>
        </authorList>
    </citation>
    <scope>NUCLEOTIDE SEQUENCE</scope>
    <source>
        <strain evidence="2">SC17</strain>
    </source>
</reference>
<organism evidence="2 3">
    <name type="scientific">Aestuariibaculum suncheonense</name>
    <dbReference type="NCBI Taxonomy" id="1028745"/>
    <lineage>
        <taxon>Bacteria</taxon>
        <taxon>Pseudomonadati</taxon>
        <taxon>Bacteroidota</taxon>
        <taxon>Flavobacteriia</taxon>
        <taxon>Flavobacteriales</taxon>
        <taxon>Flavobacteriaceae</taxon>
    </lineage>
</organism>
<keyword evidence="1" id="KW-0812">Transmembrane</keyword>
<evidence type="ECO:0000256" key="1">
    <source>
        <dbReference type="SAM" id="Phobius"/>
    </source>
</evidence>
<proteinExistence type="predicted"/>